<feature type="region of interest" description="Disordered" evidence="6">
    <location>
        <begin position="173"/>
        <end position="213"/>
    </location>
</feature>
<name>A0A164Z8W9_XYLHT</name>
<feature type="compositionally biased region" description="Low complexity" evidence="6">
    <location>
        <begin position="592"/>
        <end position="604"/>
    </location>
</feature>
<dbReference type="GO" id="GO:0038202">
    <property type="term" value="P:TORC1 signaling"/>
    <property type="evidence" value="ECO:0007669"/>
    <property type="project" value="TreeGrafter"/>
</dbReference>
<feature type="domain" description="GATOR1 complex protein NPRL3 C-terminal HTH" evidence="7">
    <location>
        <begin position="665"/>
        <end position="730"/>
    </location>
</feature>
<feature type="compositionally biased region" description="Polar residues" evidence="6">
    <location>
        <begin position="624"/>
        <end position="635"/>
    </location>
</feature>
<gene>
    <name evidence="8" type="ORF">L228DRAFT_234808</name>
</gene>
<evidence type="ECO:0000256" key="4">
    <source>
        <dbReference type="ARBA" id="ARBA00030028"/>
    </source>
</evidence>
<evidence type="ECO:0000313" key="9">
    <source>
        <dbReference type="Proteomes" id="UP000076632"/>
    </source>
</evidence>
<dbReference type="GO" id="GO:0005774">
    <property type="term" value="C:vacuolar membrane"/>
    <property type="evidence" value="ECO:0007669"/>
    <property type="project" value="UniProtKB-SubCell"/>
</dbReference>
<dbReference type="FunCoup" id="A0A164Z8W9">
    <property type="interactions" value="92"/>
</dbReference>
<dbReference type="Proteomes" id="UP000076632">
    <property type="component" value="Unassembled WGS sequence"/>
</dbReference>
<feature type="compositionally biased region" description="Polar residues" evidence="6">
    <location>
        <begin position="605"/>
        <end position="615"/>
    </location>
</feature>
<dbReference type="OrthoDB" id="18648at2759"/>
<evidence type="ECO:0000256" key="6">
    <source>
        <dbReference type="SAM" id="MobiDB-lite"/>
    </source>
</evidence>
<dbReference type="GO" id="GO:1990130">
    <property type="term" value="C:GATOR1 complex"/>
    <property type="evidence" value="ECO:0007669"/>
    <property type="project" value="TreeGrafter"/>
</dbReference>
<feature type="compositionally biased region" description="Basic and acidic residues" evidence="6">
    <location>
        <begin position="83"/>
        <end position="93"/>
    </location>
</feature>
<dbReference type="GO" id="GO:0051321">
    <property type="term" value="P:meiotic cell cycle"/>
    <property type="evidence" value="ECO:0007669"/>
    <property type="project" value="UniProtKB-UniRule"/>
</dbReference>
<dbReference type="EMBL" id="KV407469">
    <property type="protein sequence ID" value="KZF18826.1"/>
    <property type="molecule type" value="Genomic_DNA"/>
</dbReference>
<dbReference type="GO" id="GO:0010508">
    <property type="term" value="P:positive regulation of autophagy"/>
    <property type="evidence" value="ECO:0007669"/>
    <property type="project" value="TreeGrafter"/>
</dbReference>
<keyword evidence="5" id="KW-0732">Signal</keyword>
<feature type="region of interest" description="Disordered" evidence="6">
    <location>
        <begin position="573"/>
        <end position="646"/>
    </location>
</feature>
<feature type="region of interest" description="Disordered" evidence="6">
    <location>
        <begin position="33"/>
        <end position="124"/>
    </location>
</feature>
<sequence>MYMSSLPPNPCLVAILLIVKSRAGPRFVFHYPPQIRQSGSSSQTAWHGAYGTSSSMTDDSSNSSEEDEWSSDEDYVSHHRTRRGEVSEADRSLRASRANKRSRNPEEDEDDSSSSESEKRRDSISWERVLGFSTDGLEKILSPDRIYHKKKYELNLDPWVFVGCPMFVKDSGKWMKKKKEKRREAARSEAKDEPHSPKSSNAPHQETDGARPRAGRAHFDLEAQDDADEEDDAKSTSTNGGDSNMTMFHIVFVMNPPVLEYQLRVREMYDHIVKKLARVLKYEQARSNYVWRESQNILSMKEKAKEAGTPINTLWQNIIANSSLARAMGTVYDAISSSRIAHIVIDSSYDTSLQIPQQVATPYLPAATEPQMPGLWLTTANNLTSPVNPAAEDETSLGPHFALLFLKDVPTLLKEISSDSTKDVSGPLAHYIRCSKPTMSFLQVSNTHNIPLADIQILAQHLIYWRRARAIPPLHQRDTYILSPNADMSSLTSATASYAASFPTLPSLPKMLSMLSGPPKPYSALIPSKDHRPAYLEILAWLLRGGWVTQLRTFGWIRVPAYIKEIVAQEQHREQSMPVTPEATPPPPQAPGPLTTTTITDPTTSALASSPNSTFHAKWKERSASASSPRSTQTDHLAFRSSTPTAAAADTSTASIILDPHKANATESRWIDAIAKHALSAVSEEHPDLRTYWPIFVRYFNGQHALEKISAREGIKRREVWRLLAAVESVGVLSVVRHW</sequence>
<comment type="subcellular location">
    <subcellularLocation>
        <location evidence="5">Vacuole membrane</location>
        <topology evidence="5">Peripheral membrane protein</topology>
    </subcellularLocation>
</comment>
<proteinExistence type="inferred from homology"/>
<feature type="compositionally biased region" description="Acidic residues" evidence="6">
    <location>
        <begin position="64"/>
        <end position="74"/>
    </location>
</feature>
<dbReference type="STRING" id="1328760.A0A164Z8W9"/>
<organism evidence="8 9">
    <name type="scientific">Xylona heveae (strain CBS 132557 / TC161)</name>
    <dbReference type="NCBI Taxonomy" id="1328760"/>
    <lineage>
        <taxon>Eukaryota</taxon>
        <taxon>Fungi</taxon>
        <taxon>Dikarya</taxon>
        <taxon>Ascomycota</taxon>
        <taxon>Pezizomycotina</taxon>
        <taxon>Xylonomycetes</taxon>
        <taxon>Xylonales</taxon>
        <taxon>Xylonaceae</taxon>
        <taxon>Xylona</taxon>
    </lineage>
</organism>
<dbReference type="OMA" id="RTDYVWK"/>
<feature type="compositionally biased region" description="Acidic residues" evidence="6">
    <location>
        <begin position="222"/>
        <end position="232"/>
    </location>
</feature>
<accession>A0A164Z8W9</accession>
<evidence type="ECO:0000256" key="2">
    <source>
        <dbReference type="ARBA" id="ARBA00017880"/>
    </source>
</evidence>
<dbReference type="InParanoid" id="A0A164Z8W9"/>
<evidence type="ECO:0000256" key="1">
    <source>
        <dbReference type="ARBA" id="ARBA00010546"/>
    </source>
</evidence>
<dbReference type="PANTHER" id="PTHR13153">
    <property type="entry name" value="CGTHBA PROTEIN -14 GENE PROTEIN"/>
    <property type="match status" value="1"/>
</dbReference>
<evidence type="ECO:0000256" key="3">
    <source>
        <dbReference type="ARBA" id="ARBA00025376"/>
    </source>
</evidence>
<keyword evidence="9" id="KW-1185">Reference proteome</keyword>
<dbReference type="GeneID" id="28895815"/>
<dbReference type="Pfam" id="PF03666">
    <property type="entry name" value="NPR3"/>
    <property type="match status" value="1"/>
</dbReference>
<feature type="compositionally biased region" description="Basic and acidic residues" evidence="6">
    <location>
        <begin position="182"/>
        <end position="196"/>
    </location>
</feature>
<protein>
    <recommendedName>
        <fullName evidence="2 5">Nitrogen permease regulator 3</fullName>
    </recommendedName>
    <alternativeName>
        <fullName evidence="4 5">Required for meiotic nuclear division protein 11</fullName>
    </alternativeName>
</protein>
<feature type="compositionally biased region" description="Polar residues" evidence="6">
    <location>
        <begin position="35"/>
        <end position="45"/>
    </location>
</feature>
<evidence type="ECO:0000259" key="7">
    <source>
        <dbReference type="Pfam" id="PF24064"/>
    </source>
</evidence>
<dbReference type="GO" id="GO:1904262">
    <property type="term" value="P:negative regulation of TORC1 signaling"/>
    <property type="evidence" value="ECO:0007669"/>
    <property type="project" value="TreeGrafter"/>
</dbReference>
<dbReference type="InterPro" id="IPR056603">
    <property type="entry name" value="HTH_NPRL3"/>
</dbReference>
<comment type="function">
    <text evidence="3 5">Mediates inactivation of the TORC1 complex in response to amino acid starvation. Required for meiotic nuclear division.</text>
</comment>
<feature type="region of interest" description="Disordered" evidence="6">
    <location>
        <begin position="222"/>
        <end position="241"/>
    </location>
</feature>
<dbReference type="RefSeq" id="XP_018184381.1">
    <property type="nucleotide sequence ID" value="XM_018330678.1"/>
</dbReference>
<keyword evidence="5" id="KW-0469">Meiosis</keyword>
<dbReference type="GO" id="GO:0034198">
    <property type="term" value="P:cellular response to amino acid starvation"/>
    <property type="evidence" value="ECO:0007669"/>
    <property type="project" value="TreeGrafter"/>
</dbReference>
<comment type="similarity">
    <text evidence="1 5">Belongs to the NPR3 family.</text>
</comment>
<evidence type="ECO:0000313" key="8">
    <source>
        <dbReference type="EMBL" id="KZF18826.1"/>
    </source>
</evidence>
<evidence type="ECO:0000256" key="5">
    <source>
        <dbReference type="RuleBase" id="RU368069"/>
    </source>
</evidence>
<reference evidence="8 9" key="1">
    <citation type="journal article" date="2016" name="Fungal Biol.">
        <title>The genome of Xylona heveae provides a window into fungal endophytism.</title>
        <authorList>
            <person name="Gazis R."/>
            <person name="Kuo A."/>
            <person name="Riley R."/>
            <person name="LaButti K."/>
            <person name="Lipzen A."/>
            <person name="Lin J."/>
            <person name="Amirebrahimi M."/>
            <person name="Hesse C.N."/>
            <person name="Spatafora J.W."/>
            <person name="Henrissat B."/>
            <person name="Hainaut M."/>
            <person name="Grigoriev I.V."/>
            <person name="Hibbett D.S."/>
        </authorList>
    </citation>
    <scope>NUCLEOTIDE SEQUENCE [LARGE SCALE GENOMIC DNA]</scope>
    <source>
        <strain evidence="8 9">TC161</strain>
    </source>
</reference>
<dbReference type="AlphaFoldDB" id="A0A164Z8W9"/>
<dbReference type="InterPro" id="IPR005365">
    <property type="entry name" value="Npr3"/>
</dbReference>
<dbReference type="Pfam" id="PF24064">
    <property type="entry name" value="HTH_NPRL3"/>
    <property type="match status" value="1"/>
</dbReference>
<feature type="compositionally biased region" description="Low complexity" evidence="6">
    <location>
        <begin position="53"/>
        <end position="63"/>
    </location>
</feature>
<dbReference type="PANTHER" id="PTHR13153:SF5">
    <property type="entry name" value="GATOR COMPLEX PROTEIN NPRL3"/>
    <property type="match status" value="1"/>
</dbReference>